<dbReference type="Pfam" id="PF12796">
    <property type="entry name" value="Ank_2"/>
    <property type="match status" value="3"/>
</dbReference>
<dbReference type="GO" id="GO:0035556">
    <property type="term" value="P:intracellular signal transduction"/>
    <property type="evidence" value="ECO:0007669"/>
    <property type="project" value="InterPro"/>
</dbReference>
<evidence type="ECO:0000256" key="2">
    <source>
        <dbReference type="ARBA" id="ARBA00022737"/>
    </source>
</evidence>
<dbReference type="GO" id="GO:0016567">
    <property type="term" value="P:protein ubiquitination"/>
    <property type="evidence" value="ECO:0007669"/>
    <property type="project" value="UniProtKB-UniPathway"/>
</dbReference>
<proteinExistence type="predicted"/>
<name>A0A673T0C9_SURSU</name>
<dbReference type="Proteomes" id="UP000472268">
    <property type="component" value="Chromosome 4"/>
</dbReference>
<dbReference type="SMART" id="SM00969">
    <property type="entry name" value="SOCS_box"/>
    <property type="match status" value="1"/>
</dbReference>
<keyword evidence="2" id="KW-0677">Repeat</keyword>
<dbReference type="GO" id="GO:0005737">
    <property type="term" value="C:cytoplasm"/>
    <property type="evidence" value="ECO:0007669"/>
    <property type="project" value="TreeGrafter"/>
</dbReference>
<dbReference type="Gene3D" id="1.25.40.20">
    <property type="entry name" value="Ankyrin repeat-containing domain"/>
    <property type="match status" value="2"/>
</dbReference>
<dbReference type="UniPathway" id="UPA00143"/>
<evidence type="ECO:0000313" key="8">
    <source>
        <dbReference type="Proteomes" id="UP000472268"/>
    </source>
</evidence>
<feature type="repeat" description="ANK" evidence="4">
    <location>
        <begin position="351"/>
        <end position="383"/>
    </location>
</feature>
<dbReference type="SUPFAM" id="SSF48403">
    <property type="entry name" value="Ankyrin repeat"/>
    <property type="match status" value="1"/>
</dbReference>
<dbReference type="InterPro" id="IPR037329">
    <property type="entry name" value="ASB3_SOCS"/>
</dbReference>
<feature type="domain" description="SOCS box" evidence="6">
    <location>
        <begin position="635"/>
        <end position="678"/>
    </location>
</feature>
<protein>
    <submittedName>
        <fullName evidence="7">Ankyrin repeat and SOCS box containing 3</fullName>
    </submittedName>
</protein>
<dbReference type="PROSITE" id="PS50297">
    <property type="entry name" value="ANK_REP_REGION"/>
    <property type="match status" value="5"/>
</dbReference>
<comment type="pathway">
    <text evidence="1">Protein modification; protein ubiquitination.</text>
</comment>
<dbReference type="SUPFAM" id="SSF158235">
    <property type="entry name" value="SOCS box-like"/>
    <property type="match status" value="1"/>
</dbReference>
<dbReference type="CDD" id="cd03722">
    <property type="entry name" value="SOCS_ASB3"/>
    <property type="match status" value="1"/>
</dbReference>
<keyword evidence="3 4" id="KW-0040">ANK repeat</keyword>
<dbReference type="OMA" id="CEDYINT"/>
<gene>
    <name evidence="7" type="primary">ASB3</name>
</gene>
<evidence type="ECO:0000256" key="4">
    <source>
        <dbReference type="PROSITE-ProRule" id="PRU00023"/>
    </source>
</evidence>
<feature type="repeat" description="ANK" evidence="4">
    <location>
        <begin position="384"/>
        <end position="416"/>
    </location>
</feature>
<dbReference type="PANTHER" id="PTHR24198:SF184">
    <property type="entry name" value="ANKYRIN REPEAT AND SOCS BOX CONTAINING 3"/>
    <property type="match status" value="1"/>
</dbReference>
<dbReference type="Pfam" id="PF07525">
    <property type="entry name" value="SOCS_box"/>
    <property type="match status" value="1"/>
</dbReference>
<dbReference type="Pfam" id="PF00023">
    <property type="entry name" value="Ank"/>
    <property type="match status" value="1"/>
</dbReference>
<reference evidence="7" key="3">
    <citation type="submission" date="2025-09" db="UniProtKB">
        <authorList>
            <consortium name="Ensembl"/>
        </authorList>
    </citation>
    <scope>IDENTIFICATION</scope>
</reference>
<dbReference type="Gene3D" id="1.10.750.20">
    <property type="entry name" value="SOCS box"/>
    <property type="match status" value="1"/>
</dbReference>
<evidence type="ECO:0000256" key="1">
    <source>
        <dbReference type="ARBA" id="ARBA00004906"/>
    </source>
</evidence>
<dbReference type="InterPro" id="IPR036036">
    <property type="entry name" value="SOCS_box-like_dom_sf"/>
</dbReference>
<reference evidence="7" key="2">
    <citation type="submission" date="2025-08" db="UniProtKB">
        <authorList>
            <consortium name="Ensembl"/>
        </authorList>
    </citation>
    <scope>IDENTIFICATION</scope>
</reference>
<dbReference type="Ensembl" id="ENSSSUT00005002924.1">
    <property type="protein sequence ID" value="ENSSSUP00005002499.1"/>
    <property type="gene ID" value="ENSSSUG00005001692.1"/>
</dbReference>
<feature type="region of interest" description="Disordered" evidence="5">
    <location>
        <begin position="1"/>
        <end position="169"/>
    </location>
</feature>
<evidence type="ECO:0000256" key="3">
    <source>
        <dbReference type="ARBA" id="ARBA00023043"/>
    </source>
</evidence>
<dbReference type="AlphaFoldDB" id="A0A673T0C9"/>
<evidence type="ECO:0000256" key="5">
    <source>
        <dbReference type="SAM" id="MobiDB-lite"/>
    </source>
</evidence>
<dbReference type="InterPro" id="IPR036770">
    <property type="entry name" value="Ankyrin_rpt-contain_sf"/>
</dbReference>
<accession>A0A673T0C9</accession>
<evidence type="ECO:0000313" key="7">
    <source>
        <dbReference type="Ensembl" id="ENSSSUP00005002499.1"/>
    </source>
</evidence>
<feature type="compositionally biased region" description="Polar residues" evidence="5">
    <location>
        <begin position="74"/>
        <end position="99"/>
    </location>
</feature>
<feature type="repeat" description="ANK" evidence="4">
    <location>
        <begin position="251"/>
        <end position="283"/>
    </location>
</feature>
<feature type="repeat" description="ANK" evidence="4">
    <location>
        <begin position="318"/>
        <end position="350"/>
    </location>
</feature>
<organism evidence="7 8">
    <name type="scientific">Suricata suricatta</name>
    <name type="common">Meerkat</name>
    <dbReference type="NCBI Taxonomy" id="37032"/>
    <lineage>
        <taxon>Eukaryota</taxon>
        <taxon>Metazoa</taxon>
        <taxon>Chordata</taxon>
        <taxon>Craniata</taxon>
        <taxon>Vertebrata</taxon>
        <taxon>Euteleostomi</taxon>
        <taxon>Mammalia</taxon>
        <taxon>Eutheria</taxon>
        <taxon>Laurasiatheria</taxon>
        <taxon>Carnivora</taxon>
        <taxon>Feliformia</taxon>
        <taxon>Herpestidae</taxon>
        <taxon>Suricata</taxon>
    </lineage>
</organism>
<dbReference type="PANTHER" id="PTHR24198">
    <property type="entry name" value="ANKYRIN REPEAT AND PROTEIN KINASE DOMAIN-CONTAINING PROTEIN"/>
    <property type="match status" value="1"/>
</dbReference>
<evidence type="ECO:0000259" key="6">
    <source>
        <dbReference type="PROSITE" id="PS50225"/>
    </source>
</evidence>
<keyword evidence="8" id="KW-1185">Reference proteome</keyword>
<feature type="repeat" description="ANK" evidence="4">
    <location>
        <begin position="284"/>
        <end position="316"/>
    </location>
</feature>
<reference evidence="7 8" key="1">
    <citation type="submission" date="2019-05" db="EMBL/GenBank/DDBJ databases">
        <title>A Chromosome-scale Meerkat (S. suricatta) Genome Assembly.</title>
        <authorList>
            <person name="Dudchenko O."/>
            <person name="Lieberman Aiden E."/>
            <person name="Tung J."/>
            <person name="Barreiro L.B."/>
            <person name="Clutton-Brock T.H."/>
        </authorList>
    </citation>
    <scope>NUCLEOTIDE SEQUENCE [LARGE SCALE GENOMIC DNA]</scope>
</reference>
<dbReference type="PROSITE" id="PS50088">
    <property type="entry name" value="ANK_REPEAT"/>
    <property type="match status" value="5"/>
</dbReference>
<dbReference type="InterPro" id="IPR001496">
    <property type="entry name" value="SOCS_box"/>
</dbReference>
<sequence length="698" mass="76882">MSSLSWGSARPPPDASKRPQRTSNTGPPGTRLRAPPPPSSILRRRLLQPPPQSPRASEERRGEEGEEEEAAGLLSTQAAGCPTAATSPSGEQGNATSTPLGLPPPFPGQATYQHPGPPSRPPTEARTRLAFSRLGGEEKSNLVASGERTSEDPASDQAFTRGSGGPESRLVKGMDFTEAYSDTCSTVGLAAREGNVKVLRRLLRKKHSVDVADNRGWMPIHEAAYHNSVECLRMLIHADPSETYMAKRTFEGFCALHLAASQGHWKIAHILLEAGADPNATTLEKTMPLFLAVENGHIDVLRLLLQYGAKVNGSHSMCGWNALHQATFQDNAEIIKLLLKEGANKEFEDDFGITPLFVAAQYGKLESLRILISSGANVNCQASDQATPLFIAAQEGHTKCVELLLSSGADPDLYCNEDDWQLPIHAAAQMGHTEILELLIPHTSRVCDTGPDKVSPVYSAVFGGHEACLEMLLQHHYSPDAQKCLFFGFNSPMCMAFQKDCEVLGIVNILLKYGAQLNELHLAYCLKYEKFLIFRNFLKKGCPLAPWNHISEFITHALNAQTTYKKWLPSLLLAGFDARKLLCSSWINSVSDEILIFTLEFTNWRTLPRAVVKMISTRAPNSSLALQQHVASFPSLTHLCRLKIRSSLKPKHLQSDSFIRQFLIPRSLHNYLLYEDVMRKNAIPELTAIEDGKINKAT</sequence>
<dbReference type="InterPro" id="IPR002110">
    <property type="entry name" value="Ankyrin_rpt"/>
</dbReference>
<dbReference type="SMART" id="SM00248">
    <property type="entry name" value="ANK"/>
    <property type="match status" value="10"/>
</dbReference>
<dbReference type="PROSITE" id="PS50225">
    <property type="entry name" value="SOCS"/>
    <property type="match status" value="1"/>
</dbReference>